<evidence type="ECO:0000313" key="3">
    <source>
        <dbReference type="Proteomes" id="UP001302126"/>
    </source>
</evidence>
<reference evidence="2" key="2">
    <citation type="submission" date="2023-05" db="EMBL/GenBank/DDBJ databases">
        <authorList>
            <consortium name="Lawrence Berkeley National Laboratory"/>
            <person name="Steindorff A."/>
            <person name="Hensen N."/>
            <person name="Bonometti L."/>
            <person name="Westerberg I."/>
            <person name="Brannstrom I.O."/>
            <person name="Guillou S."/>
            <person name="Cros-Aarteil S."/>
            <person name="Calhoun S."/>
            <person name="Haridas S."/>
            <person name="Kuo A."/>
            <person name="Mondo S."/>
            <person name="Pangilinan J."/>
            <person name="Riley R."/>
            <person name="Labutti K."/>
            <person name="Andreopoulos B."/>
            <person name="Lipzen A."/>
            <person name="Chen C."/>
            <person name="Yanf M."/>
            <person name="Daum C."/>
            <person name="Ng V."/>
            <person name="Clum A."/>
            <person name="Ohm R."/>
            <person name="Martin F."/>
            <person name="Silar P."/>
            <person name="Natvig D."/>
            <person name="Lalanne C."/>
            <person name="Gautier V."/>
            <person name="Ament-Velasquez S.L."/>
            <person name="Kruys A."/>
            <person name="Hutchinson M.I."/>
            <person name="Powell A.J."/>
            <person name="Barry K."/>
            <person name="Miller A.N."/>
            <person name="Grigoriev I.V."/>
            <person name="Debuchy R."/>
            <person name="Gladieux P."/>
            <person name="Thoren M.H."/>
            <person name="Johannesson H."/>
        </authorList>
    </citation>
    <scope>NUCLEOTIDE SEQUENCE</scope>
    <source>
        <strain evidence="2">PSN309</strain>
    </source>
</reference>
<dbReference type="AlphaFoldDB" id="A0AAN7AD71"/>
<proteinExistence type="predicted"/>
<dbReference type="EMBL" id="MU864497">
    <property type="protein sequence ID" value="KAK4184266.1"/>
    <property type="molecule type" value="Genomic_DNA"/>
</dbReference>
<keyword evidence="1" id="KW-1133">Transmembrane helix</keyword>
<accession>A0AAN7AD71</accession>
<protein>
    <submittedName>
        <fullName evidence="2">Uncharacterized protein</fullName>
    </submittedName>
</protein>
<dbReference type="Proteomes" id="UP001302126">
    <property type="component" value="Unassembled WGS sequence"/>
</dbReference>
<keyword evidence="1" id="KW-0472">Membrane</keyword>
<sequence length="88" mass="9433">MATCRTITTYPRLALTAHIQLCGQGVAIVVAGLVLNSSPSSRSQKVVADDLSSWEKAVIHVGCLATRPMLLSEVVNAWWGTRSLLKLA</sequence>
<evidence type="ECO:0000313" key="2">
    <source>
        <dbReference type="EMBL" id="KAK4184266.1"/>
    </source>
</evidence>
<evidence type="ECO:0000256" key="1">
    <source>
        <dbReference type="SAM" id="Phobius"/>
    </source>
</evidence>
<keyword evidence="1" id="KW-0812">Transmembrane</keyword>
<organism evidence="2 3">
    <name type="scientific">Podospora australis</name>
    <dbReference type="NCBI Taxonomy" id="1536484"/>
    <lineage>
        <taxon>Eukaryota</taxon>
        <taxon>Fungi</taxon>
        <taxon>Dikarya</taxon>
        <taxon>Ascomycota</taxon>
        <taxon>Pezizomycotina</taxon>
        <taxon>Sordariomycetes</taxon>
        <taxon>Sordariomycetidae</taxon>
        <taxon>Sordariales</taxon>
        <taxon>Podosporaceae</taxon>
        <taxon>Podospora</taxon>
    </lineage>
</organism>
<keyword evidence="3" id="KW-1185">Reference proteome</keyword>
<name>A0AAN7AD71_9PEZI</name>
<gene>
    <name evidence="2" type="ORF">QBC35DRAFT_506293</name>
</gene>
<comment type="caution">
    <text evidence="2">The sequence shown here is derived from an EMBL/GenBank/DDBJ whole genome shotgun (WGS) entry which is preliminary data.</text>
</comment>
<reference evidence="2" key="1">
    <citation type="journal article" date="2023" name="Mol. Phylogenet. Evol.">
        <title>Genome-scale phylogeny and comparative genomics of the fungal order Sordariales.</title>
        <authorList>
            <person name="Hensen N."/>
            <person name="Bonometti L."/>
            <person name="Westerberg I."/>
            <person name="Brannstrom I.O."/>
            <person name="Guillou S."/>
            <person name="Cros-Aarteil S."/>
            <person name="Calhoun S."/>
            <person name="Haridas S."/>
            <person name="Kuo A."/>
            <person name="Mondo S."/>
            <person name="Pangilinan J."/>
            <person name="Riley R."/>
            <person name="LaButti K."/>
            <person name="Andreopoulos B."/>
            <person name="Lipzen A."/>
            <person name="Chen C."/>
            <person name="Yan M."/>
            <person name="Daum C."/>
            <person name="Ng V."/>
            <person name="Clum A."/>
            <person name="Steindorff A."/>
            <person name="Ohm R.A."/>
            <person name="Martin F."/>
            <person name="Silar P."/>
            <person name="Natvig D.O."/>
            <person name="Lalanne C."/>
            <person name="Gautier V."/>
            <person name="Ament-Velasquez S.L."/>
            <person name="Kruys A."/>
            <person name="Hutchinson M.I."/>
            <person name="Powell A.J."/>
            <person name="Barry K."/>
            <person name="Miller A.N."/>
            <person name="Grigoriev I.V."/>
            <person name="Debuchy R."/>
            <person name="Gladieux P."/>
            <person name="Hiltunen Thoren M."/>
            <person name="Johannesson H."/>
        </authorList>
    </citation>
    <scope>NUCLEOTIDE SEQUENCE</scope>
    <source>
        <strain evidence="2">PSN309</strain>
    </source>
</reference>
<feature type="transmembrane region" description="Helical" evidence="1">
    <location>
        <begin position="15"/>
        <end position="35"/>
    </location>
</feature>